<reference evidence="4" key="1">
    <citation type="submission" date="2020-05" db="EMBL/GenBank/DDBJ databases">
        <title>Identification of trans-AT polyketide cluster in two marine bacteria, producers of a novel glutaramide-containing polyketide sesbanimide D and analogs.</title>
        <authorList>
            <person name="Kacar D."/>
            <person name="Rodriguez P."/>
            <person name="Canedo L."/>
            <person name="Gonzalez E."/>
            <person name="Galan B."/>
            <person name="De La Calle F."/>
            <person name="Garcia J.L."/>
        </authorList>
    </citation>
    <scope>NUCLEOTIDE SEQUENCE</scope>
    <source>
        <strain evidence="4">PHM038</strain>
    </source>
</reference>
<proteinExistence type="predicted"/>
<dbReference type="GO" id="GO:0050118">
    <property type="term" value="F:N-acetyldiaminopimelate deacetylase activity"/>
    <property type="evidence" value="ECO:0007669"/>
    <property type="project" value="UniProtKB-ARBA"/>
</dbReference>
<dbReference type="Proteomes" id="UP000598467">
    <property type="component" value="Unassembled WGS sequence"/>
</dbReference>
<comment type="caution">
    <text evidence="4">The sequence shown here is derived from an EMBL/GenBank/DDBJ whole genome shotgun (WGS) entry which is preliminary data.</text>
</comment>
<dbReference type="EMBL" id="JABFCZ010000023">
    <property type="protein sequence ID" value="MBD1548465.1"/>
    <property type="molecule type" value="Genomic_DNA"/>
</dbReference>
<evidence type="ECO:0000313" key="4">
    <source>
        <dbReference type="EMBL" id="MBD1548465.1"/>
    </source>
</evidence>
<dbReference type="Pfam" id="PF01546">
    <property type="entry name" value="Peptidase_M20"/>
    <property type="match status" value="1"/>
</dbReference>
<evidence type="ECO:0000256" key="1">
    <source>
        <dbReference type="ARBA" id="ARBA00022801"/>
    </source>
</evidence>
<gene>
    <name evidence="4" type="ORF">HK439_19560</name>
</gene>
<name>A0A926P2P9_9HYPH</name>
<accession>A0A926P2P9</accession>
<dbReference type="NCBIfam" id="TIGR01891">
    <property type="entry name" value="amidohydrolases"/>
    <property type="match status" value="1"/>
</dbReference>
<keyword evidence="1" id="KW-0378">Hydrolase</keyword>
<feature type="domain" description="Peptidase M20 dimerisation" evidence="3">
    <location>
        <begin position="183"/>
        <end position="273"/>
    </location>
</feature>
<dbReference type="PANTHER" id="PTHR11014:SF63">
    <property type="entry name" value="METALLOPEPTIDASE, PUTATIVE (AFU_ORTHOLOGUE AFUA_6G09600)-RELATED"/>
    <property type="match status" value="1"/>
</dbReference>
<dbReference type="AlphaFoldDB" id="A0A926P2P9"/>
<dbReference type="Pfam" id="PF07687">
    <property type="entry name" value="M20_dimer"/>
    <property type="match status" value="1"/>
</dbReference>
<evidence type="ECO:0000256" key="2">
    <source>
        <dbReference type="PIRSR" id="PIRSR005962-1"/>
    </source>
</evidence>
<keyword evidence="2" id="KW-0479">Metal-binding</keyword>
<dbReference type="Gene3D" id="3.40.630.10">
    <property type="entry name" value="Zn peptidases"/>
    <property type="match status" value="1"/>
</dbReference>
<feature type="binding site" evidence="2">
    <location>
        <position position="100"/>
    </location>
    <ligand>
        <name>Mn(2+)</name>
        <dbReference type="ChEBI" id="CHEBI:29035"/>
        <label>2</label>
    </ligand>
</feature>
<dbReference type="SUPFAM" id="SSF53187">
    <property type="entry name" value="Zn-dependent exopeptidases"/>
    <property type="match status" value="1"/>
</dbReference>
<dbReference type="InterPro" id="IPR002933">
    <property type="entry name" value="Peptidase_M20"/>
</dbReference>
<organism evidence="4 5">
    <name type="scientific">Roseibium aggregatum</name>
    <dbReference type="NCBI Taxonomy" id="187304"/>
    <lineage>
        <taxon>Bacteria</taxon>
        <taxon>Pseudomonadati</taxon>
        <taxon>Pseudomonadota</taxon>
        <taxon>Alphaproteobacteria</taxon>
        <taxon>Hyphomicrobiales</taxon>
        <taxon>Stappiaceae</taxon>
        <taxon>Roseibium</taxon>
    </lineage>
</organism>
<dbReference type="RefSeq" id="WP_190293157.1">
    <property type="nucleotide sequence ID" value="NZ_JABFCZ010000023.1"/>
</dbReference>
<dbReference type="Gene3D" id="3.30.70.360">
    <property type="match status" value="1"/>
</dbReference>
<dbReference type="SUPFAM" id="SSF55031">
    <property type="entry name" value="Bacterial exopeptidase dimerisation domain"/>
    <property type="match status" value="1"/>
</dbReference>
<feature type="binding site" evidence="2">
    <location>
        <position position="102"/>
    </location>
    <ligand>
        <name>Mn(2+)</name>
        <dbReference type="ChEBI" id="CHEBI:29035"/>
        <label>2</label>
    </ligand>
</feature>
<dbReference type="InterPro" id="IPR017439">
    <property type="entry name" value="Amidohydrolase"/>
</dbReference>
<dbReference type="InterPro" id="IPR036264">
    <property type="entry name" value="Bact_exopeptidase_dim_dom"/>
</dbReference>
<feature type="binding site" evidence="2">
    <location>
        <position position="358"/>
    </location>
    <ligand>
        <name>Mn(2+)</name>
        <dbReference type="ChEBI" id="CHEBI:29035"/>
        <label>2</label>
    </ligand>
</feature>
<dbReference type="CDD" id="cd05666">
    <property type="entry name" value="M20_Acy1-like"/>
    <property type="match status" value="1"/>
</dbReference>
<feature type="binding site" evidence="2">
    <location>
        <position position="134"/>
    </location>
    <ligand>
        <name>Mn(2+)</name>
        <dbReference type="ChEBI" id="CHEBI:29035"/>
        <label>2</label>
    </ligand>
</feature>
<dbReference type="GO" id="GO:0046872">
    <property type="term" value="F:metal ion binding"/>
    <property type="evidence" value="ECO:0007669"/>
    <property type="project" value="UniProtKB-KW"/>
</dbReference>
<protein>
    <submittedName>
        <fullName evidence="4">Amidohydrolase</fullName>
    </submittedName>
</protein>
<evidence type="ECO:0000259" key="3">
    <source>
        <dbReference type="Pfam" id="PF07687"/>
    </source>
</evidence>
<keyword evidence="2" id="KW-0464">Manganese</keyword>
<feature type="binding site" evidence="2">
    <location>
        <position position="160"/>
    </location>
    <ligand>
        <name>Mn(2+)</name>
        <dbReference type="ChEBI" id="CHEBI:29035"/>
        <label>2</label>
    </ligand>
</feature>
<sequence>MKIAAEIEAMKPRLVEWRHDLHAHPETAFEEHRTAAFLARELRAAGLEVHEGIGRTGVVAVLRNGDGPSVGLRADIDALDITEATGLPYASGTTGKMHACGHDGHTTMLLGAALHMAANPPRGTVVFIFQPAEENEGGARVMLEDGLFERFPVDTVFGMHNWPGVPVGEFAIHSGPMMAAFDTFELKITGKGAHAAMPHQGVDPILVAGQIQTAWQAIVSRTVNPNDAAVISITQIKAGDTWNIIPDTVLIRGTARSLTPDVRDLLEREMTHRADLVAQTFGARAELDYQRRYPATINTSQETDIARAAAETIASENTVRQDMTASMGAEDFAFMLEKRPGAYIWIGNGSVEGGKNLHSPNYDFNDDALTLGVQYWVEVANRALTRNVSGVCCPPVFSLTA</sequence>
<comment type="cofactor">
    <cofactor evidence="2">
        <name>Mn(2+)</name>
        <dbReference type="ChEBI" id="CHEBI:29035"/>
    </cofactor>
    <text evidence="2">The Mn(2+) ion enhances activity.</text>
</comment>
<dbReference type="FunFam" id="3.30.70.360:FF:000001">
    <property type="entry name" value="N-acetyldiaminopimelate deacetylase"/>
    <property type="match status" value="1"/>
</dbReference>
<evidence type="ECO:0000313" key="5">
    <source>
        <dbReference type="Proteomes" id="UP000598467"/>
    </source>
</evidence>
<dbReference type="PANTHER" id="PTHR11014">
    <property type="entry name" value="PEPTIDASE M20 FAMILY MEMBER"/>
    <property type="match status" value="1"/>
</dbReference>
<dbReference type="GO" id="GO:0019877">
    <property type="term" value="P:diaminopimelate biosynthetic process"/>
    <property type="evidence" value="ECO:0007669"/>
    <property type="project" value="UniProtKB-ARBA"/>
</dbReference>
<dbReference type="InterPro" id="IPR011650">
    <property type="entry name" value="Peptidase_M20_dimer"/>
</dbReference>
<dbReference type="PIRSF" id="PIRSF005962">
    <property type="entry name" value="Pept_M20D_amidohydro"/>
    <property type="match status" value="1"/>
</dbReference>